<dbReference type="Pfam" id="PF12937">
    <property type="entry name" value="F-box-like"/>
    <property type="match status" value="1"/>
</dbReference>
<name>A0A7S1SQB8_9CHLO</name>
<dbReference type="PROSITE" id="PS50181">
    <property type="entry name" value="FBOX"/>
    <property type="match status" value="1"/>
</dbReference>
<dbReference type="InterPro" id="IPR001810">
    <property type="entry name" value="F-box_dom"/>
</dbReference>
<dbReference type="SUPFAM" id="SSF81383">
    <property type="entry name" value="F-box domain"/>
    <property type="match status" value="1"/>
</dbReference>
<evidence type="ECO:0000313" key="2">
    <source>
        <dbReference type="EMBL" id="CAD9205819.1"/>
    </source>
</evidence>
<feature type="domain" description="F-box" evidence="1">
    <location>
        <begin position="10"/>
        <end position="57"/>
    </location>
</feature>
<accession>A0A7S1SQB8</accession>
<protein>
    <recommendedName>
        <fullName evidence="1">F-box domain-containing protein</fullName>
    </recommendedName>
</protein>
<sequence>MAAEAVPHAELQLSDLSLALLVRCLRALDPVDIVAVSQTCTQLRSAALDDSQLWPPIFKSKWNFPSTNDDNDNAPRRMGWVCREYRSRERLLSILPTLPTKSKACDWSTVSSIAGRVSSLLFTGQSVDVTCATLAAHGAGSSLPQACITIAERIGSGDTSKEVERAFTAVATALSAWLQCMHDDSPDRHSDLAALATALHRILQPEALTDGWRVSVASLLVTVQRSLWFTGSPGATTGQQALRTGLTDALPVGGRLPFRRRKSHPHSQNLRTLGGSWKGLRFGCGCHDGPEVTMSLTLTIAGDDRSISAVGKDSLGSYTAEGAVTVGNEDRAAVGARLGLIHFKLTYREYGGIPAALVHLRSQRSQCLLFFGHITPLGISGCWSHAPPGTTEAQQAAITSSSGTFTLWPRTGK</sequence>
<dbReference type="AlphaFoldDB" id="A0A7S1SQB8"/>
<reference evidence="2" key="1">
    <citation type="submission" date="2021-01" db="EMBL/GenBank/DDBJ databases">
        <authorList>
            <person name="Corre E."/>
            <person name="Pelletier E."/>
            <person name="Niang G."/>
            <person name="Scheremetjew M."/>
            <person name="Finn R."/>
            <person name="Kale V."/>
            <person name="Holt S."/>
            <person name="Cochrane G."/>
            <person name="Meng A."/>
            <person name="Brown T."/>
            <person name="Cohen L."/>
        </authorList>
    </citation>
    <scope>NUCLEOTIDE SEQUENCE</scope>
    <source>
        <strain evidence="2">PLY429</strain>
    </source>
</reference>
<dbReference type="InterPro" id="IPR036047">
    <property type="entry name" value="F-box-like_dom_sf"/>
</dbReference>
<proteinExistence type="predicted"/>
<organism evidence="2">
    <name type="scientific">Tetraselmis chuii</name>
    <dbReference type="NCBI Taxonomy" id="63592"/>
    <lineage>
        <taxon>Eukaryota</taxon>
        <taxon>Viridiplantae</taxon>
        <taxon>Chlorophyta</taxon>
        <taxon>core chlorophytes</taxon>
        <taxon>Chlorodendrophyceae</taxon>
        <taxon>Chlorodendrales</taxon>
        <taxon>Chlorodendraceae</taxon>
        <taxon>Tetraselmis</taxon>
    </lineage>
</organism>
<dbReference type="Gene3D" id="1.20.1280.50">
    <property type="match status" value="1"/>
</dbReference>
<gene>
    <name evidence="2" type="ORF">TCHU04912_LOCUS8055</name>
</gene>
<evidence type="ECO:0000259" key="1">
    <source>
        <dbReference type="PROSITE" id="PS50181"/>
    </source>
</evidence>
<dbReference type="EMBL" id="HBGG01015722">
    <property type="protein sequence ID" value="CAD9205819.1"/>
    <property type="molecule type" value="Transcribed_RNA"/>
</dbReference>